<evidence type="ECO:0008006" key="4">
    <source>
        <dbReference type="Google" id="ProtNLM"/>
    </source>
</evidence>
<feature type="chain" id="PRO_5003469381" description="Secreted protein" evidence="1">
    <location>
        <begin position="17"/>
        <end position="69"/>
    </location>
</feature>
<reference evidence="2 3" key="1">
    <citation type="journal article" date="2011" name="PLoS Pathog.">
        <title>Endophytic Life Strategies Decoded by Genome and Transcriptome Analyses of the Mutualistic Root Symbiont Piriformospora indica.</title>
        <authorList>
            <person name="Zuccaro A."/>
            <person name="Lahrmann U."/>
            <person name="Guldener U."/>
            <person name="Langen G."/>
            <person name="Pfiffi S."/>
            <person name="Biedenkopf D."/>
            <person name="Wong P."/>
            <person name="Samans B."/>
            <person name="Grimm C."/>
            <person name="Basiewicz M."/>
            <person name="Murat C."/>
            <person name="Martin F."/>
            <person name="Kogel K.H."/>
        </authorList>
    </citation>
    <scope>NUCLEOTIDE SEQUENCE [LARGE SCALE GENOMIC DNA]</scope>
    <source>
        <strain evidence="2 3">DSM 11827</strain>
    </source>
</reference>
<keyword evidence="1" id="KW-0732">Signal</keyword>
<dbReference type="InParanoid" id="G4TSB6"/>
<dbReference type="EMBL" id="CAFZ01000290">
    <property type="protein sequence ID" value="CCA74209.1"/>
    <property type="molecule type" value="Genomic_DNA"/>
</dbReference>
<evidence type="ECO:0000256" key="1">
    <source>
        <dbReference type="SAM" id="SignalP"/>
    </source>
</evidence>
<comment type="caution">
    <text evidence="2">The sequence shown here is derived from an EMBL/GenBank/DDBJ whole genome shotgun (WGS) entry which is preliminary data.</text>
</comment>
<evidence type="ECO:0000313" key="3">
    <source>
        <dbReference type="Proteomes" id="UP000007148"/>
    </source>
</evidence>
<proteinExistence type="predicted"/>
<accession>G4TSB6</accession>
<organism evidence="2 3">
    <name type="scientific">Serendipita indica (strain DSM 11827)</name>
    <name type="common">Root endophyte fungus</name>
    <name type="synonym">Piriformospora indica</name>
    <dbReference type="NCBI Taxonomy" id="1109443"/>
    <lineage>
        <taxon>Eukaryota</taxon>
        <taxon>Fungi</taxon>
        <taxon>Dikarya</taxon>
        <taxon>Basidiomycota</taxon>
        <taxon>Agaricomycotina</taxon>
        <taxon>Agaricomycetes</taxon>
        <taxon>Sebacinales</taxon>
        <taxon>Serendipitaceae</taxon>
        <taxon>Serendipita</taxon>
    </lineage>
</organism>
<dbReference type="AlphaFoldDB" id="G4TSB6"/>
<dbReference type="HOGENOM" id="CLU_2776846_0_0_1"/>
<sequence>MICKAVSLACMIILNADWSYAPKTRIQSPSTTAGSSIRYSTGSQRHVMLAKPTRVADKNWPLLATTPYT</sequence>
<dbReference type="Proteomes" id="UP000007148">
    <property type="component" value="Unassembled WGS sequence"/>
</dbReference>
<feature type="signal peptide" evidence="1">
    <location>
        <begin position="1"/>
        <end position="16"/>
    </location>
</feature>
<gene>
    <name evidence="2" type="ORF">PIIN_08162</name>
</gene>
<evidence type="ECO:0000313" key="2">
    <source>
        <dbReference type="EMBL" id="CCA74209.1"/>
    </source>
</evidence>
<keyword evidence="3" id="KW-1185">Reference proteome</keyword>
<name>G4TSB6_SERID</name>
<protein>
    <recommendedName>
        <fullName evidence="4">Secreted protein</fullName>
    </recommendedName>
</protein>